<reference evidence="2 3" key="1">
    <citation type="submission" date="2020-09" db="EMBL/GenBank/DDBJ databases">
        <title>Genome sequences of type strains of Chitinophaga qingshengii and Chitinophaga varians.</title>
        <authorList>
            <person name="Kittiwongwattana C."/>
        </authorList>
    </citation>
    <scope>NUCLEOTIDE SEQUENCE [LARGE SCALE GENOMIC DNA]</scope>
    <source>
        <strain evidence="2 3">JCM 30026</strain>
    </source>
</reference>
<dbReference type="Pfam" id="PF12833">
    <property type="entry name" value="HTH_18"/>
    <property type="match status" value="1"/>
</dbReference>
<accession>A0ABR7TF14</accession>
<name>A0ABR7TF14_9BACT</name>
<dbReference type="SMART" id="SM00342">
    <property type="entry name" value="HTH_ARAC"/>
    <property type="match status" value="1"/>
</dbReference>
<keyword evidence="3" id="KW-1185">Reference proteome</keyword>
<dbReference type="EMBL" id="JACVFC010000001">
    <property type="protein sequence ID" value="MBC9928892.1"/>
    <property type="molecule type" value="Genomic_DNA"/>
</dbReference>
<proteinExistence type="predicted"/>
<dbReference type="Proteomes" id="UP000659124">
    <property type="component" value="Unassembled WGS sequence"/>
</dbReference>
<dbReference type="RefSeq" id="WP_188086052.1">
    <property type="nucleotide sequence ID" value="NZ_JACVFC010000001.1"/>
</dbReference>
<sequence>MKPAEQTYHDYRLPVPPEFETVFSHFYFAANNSASPVSKTLLPSFQTIMVFNFGAKARLISRQKTEIEVDKCIVLGPIKSVFDYVLPSGAQILVANFKDDAFYRFFGKASLSDHLPIHPDEAMEENCFTYLWHQLNGITGVPDKIDRILDFCRPYLKLQDSTAAMLANFKDDTLNPIKSVAEETGQTERNLQLIHKKYFGYSAKEISRYQRFIKAIGLIQQTLLSINKVDWFDIIAECGYYDQSQLIHDFKHFIHLSPKNFVKFQQDICQPSAE</sequence>
<organism evidence="2 3">
    <name type="scientific">Chitinophaga qingshengii</name>
    <dbReference type="NCBI Taxonomy" id="1569794"/>
    <lineage>
        <taxon>Bacteria</taxon>
        <taxon>Pseudomonadati</taxon>
        <taxon>Bacteroidota</taxon>
        <taxon>Chitinophagia</taxon>
        <taxon>Chitinophagales</taxon>
        <taxon>Chitinophagaceae</taxon>
        <taxon>Chitinophaga</taxon>
    </lineage>
</organism>
<gene>
    <name evidence="2" type="ORF">ICL07_00815</name>
</gene>
<dbReference type="PROSITE" id="PS01124">
    <property type="entry name" value="HTH_ARAC_FAMILY_2"/>
    <property type="match status" value="1"/>
</dbReference>
<evidence type="ECO:0000313" key="3">
    <source>
        <dbReference type="Proteomes" id="UP000659124"/>
    </source>
</evidence>
<dbReference type="Gene3D" id="1.10.10.60">
    <property type="entry name" value="Homeodomain-like"/>
    <property type="match status" value="1"/>
</dbReference>
<protein>
    <submittedName>
        <fullName evidence="2">Helix-turn-helix domain-containing protein</fullName>
    </submittedName>
</protein>
<dbReference type="InterPro" id="IPR018060">
    <property type="entry name" value="HTH_AraC"/>
</dbReference>
<evidence type="ECO:0000313" key="2">
    <source>
        <dbReference type="EMBL" id="MBC9928892.1"/>
    </source>
</evidence>
<evidence type="ECO:0000259" key="1">
    <source>
        <dbReference type="PROSITE" id="PS01124"/>
    </source>
</evidence>
<comment type="caution">
    <text evidence="2">The sequence shown here is derived from an EMBL/GenBank/DDBJ whole genome shotgun (WGS) entry which is preliminary data.</text>
</comment>
<feature type="domain" description="HTH araC/xylS-type" evidence="1">
    <location>
        <begin position="159"/>
        <end position="264"/>
    </location>
</feature>